<evidence type="ECO:0000313" key="8">
    <source>
        <dbReference type="Proteomes" id="UP001444661"/>
    </source>
</evidence>
<dbReference type="InterPro" id="IPR017932">
    <property type="entry name" value="GATase_2_dom"/>
</dbReference>
<protein>
    <submittedName>
        <fullName evidence="7">Asparagine synthetase</fullName>
    </submittedName>
</protein>
<evidence type="ECO:0000313" key="7">
    <source>
        <dbReference type="EMBL" id="KAK8039509.1"/>
    </source>
</evidence>
<dbReference type="Gene3D" id="3.60.20.10">
    <property type="entry name" value="Glutamine Phosphoribosylpyrophosphate, subunit 1, domain 1"/>
    <property type="match status" value="1"/>
</dbReference>
<dbReference type="InterPro" id="IPR029055">
    <property type="entry name" value="Ntn_hydrolases_N"/>
</dbReference>
<feature type="domain" description="Glutamine amidotransferase type-2" evidence="6">
    <location>
        <begin position="2"/>
        <end position="224"/>
    </location>
</feature>
<proteinExistence type="inferred from homology"/>
<keyword evidence="3 5" id="KW-0067">ATP-binding</keyword>
<dbReference type="Pfam" id="PF00733">
    <property type="entry name" value="Asn_synthase"/>
    <property type="match status" value="1"/>
</dbReference>
<dbReference type="PANTHER" id="PTHR43284:SF1">
    <property type="entry name" value="ASPARAGINE SYNTHETASE"/>
    <property type="match status" value="1"/>
</dbReference>
<dbReference type="NCBIfam" id="TIGR01536">
    <property type="entry name" value="asn_synth_AEB"/>
    <property type="match status" value="1"/>
</dbReference>
<dbReference type="EMBL" id="JAQQWK010000006">
    <property type="protein sequence ID" value="KAK8039509.1"/>
    <property type="molecule type" value="Genomic_DNA"/>
</dbReference>
<keyword evidence="8" id="KW-1185">Reference proteome</keyword>
<keyword evidence="4" id="KW-0315">Glutamine amidotransferase</keyword>
<evidence type="ECO:0000256" key="5">
    <source>
        <dbReference type="PIRNR" id="PIRNR001589"/>
    </source>
</evidence>
<dbReference type="InterPro" id="IPR014729">
    <property type="entry name" value="Rossmann-like_a/b/a_fold"/>
</dbReference>
<accession>A0ABR1SYW0</accession>
<evidence type="ECO:0000256" key="1">
    <source>
        <dbReference type="ARBA" id="ARBA00005752"/>
    </source>
</evidence>
<reference evidence="7 8" key="1">
    <citation type="submission" date="2023-01" db="EMBL/GenBank/DDBJ databases">
        <title>Analysis of 21 Apiospora genomes using comparative genomics revels a genus with tremendous synthesis potential of carbohydrate active enzymes and secondary metabolites.</title>
        <authorList>
            <person name="Sorensen T."/>
        </authorList>
    </citation>
    <scope>NUCLEOTIDE SEQUENCE [LARGE SCALE GENOMIC DNA]</scope>
    <source>
        <strain evidence="7 8">CBS 33761</strain>
    </source>
</reference>
<dbReference type="CDD" id="cd00712">
    <property type="entry name" value="AsnB"/>
    <property type="match status" value="1"/>
</dbReference>
<evidence type="ECO:0000256" key="4">
    <source>
        <dbReference type="ARBA" id="ARBA00022962"/>
    </source>
</evidence>
<comment type="similarity">
    <text evidence="1">Belongs to the asparagine synthetase family.</text>
</comment>
<dbReference type="InterPro" id="IPR051786">
    <property type="entry name" value="ASN_synthetase/amidase"/>
</dbReference>
<dbReference type="Pfam" id="PF13537">
    <property type="entry name" value="GATase_7"/>
    <property type="match status" value="1"/>
</dbReference>
<dbReference type="InterPro" id="IPR001962">
    <property type="entry name" value="Asn_synthase"/>
</dbReference>
<dbReference type="PIRSF" id="PIRSF001589">
    <property type="entry name" value="Asn_synthetase_glu-h"/>
    <property type="match status" value="1"/>
</dbReference>
<dbReference type="PROSITE" id="PS51278">
    <property type="entry name" value="GATASE_TYPE_2"/>
    <property type="match status" value="1"/>
</dbReference>
<dbReference type="Proteomes" id="UP001444661">
    <property type="component" value="Unassembled WGS sequence"/>
</dbReference>
<dbReference type="SUPFAM" id="SSF52402">
    <property type="entry name" value="Adenine nucleotide alpha hydrolases-like"/>
    <property type="match status" value="1"/>
</dbReference>
<keyword evidence="2 5" id="KW-0547">Nucleotide-binding</keyword>
<dbReference type="InterPro" id="IPR033738">
    <property type="entry name" value="AsnB_N"/>
</dbReference>
<evidence type="ECO:0000256" key="2">
    <source>
        <dbReference type="ARBA" id="ARBA00022741"/>
    </source>
</evidence>
<evidence type="ECO:0000259" key="6">
    <source>
        <dbReference type="PROSITE" id="PS51278"/>
    </source>
</evidence>
<evidence type="ECO:0000256" key="3">
    <source>
        <dbReference type="ARBA" id="ARBA00022840"/>
    </source>
</evidence>
<dbReference type="PANTHER" id="PTHR43284">
    <property type="entry name" value="ASPARAGINE SYNTHETASE (GLUTAMINE-HYDROLYZING)"/>
    <property type="match status" value="1"/>
</dbReference>
<dbReference type="Gene3D" id="3.40.50.620">
    <property type="entry name" value="HUPs"/>
    <property type="match status" value="2"/>
</dbReference>
<dbReference type="CDD" id="cd01991">
    <property type="entry name" value="Asn_synthase_B_C"/>
    <property type="match status" value="1"/>
</dbReference>
<sequence>MCGICVIVSLRRQAPSEVNGDHPQEDNKEERLAKGLELIAHRGPDARGIWVDTTSTVALGHCRLSIIDLSPSGDQPMHDDAGHIHAVINGEIYDHERLRAECVAAGYEFKGNSDSETAVALYQRYGAPAFLEYCRGEFSMVIYDDRTGEVFAVRDRFGIKPLFWTIQGDELFFASEMKAFLPLGWKPEWDADAIALRTSHVGTSTIFKGVQRVEPGHYMTVARDGTIAHKKYWDLDYSDKRAVDHRSPEEMVQLVREELINAIRLRLRADVPVGVYLSGGLDSSMVAGMIKHLIDTEGATMGSQERSERITTLTIEFDSKDKGSVYNEAGASAIASRTAKWLGVREVTVNANETLLAEQFEAATWFGEQAVHQLSFVAKVELSKRARESGVKVILTGEGADENFAGYPWYLPDLLLEPDYSRPDGLLSQDPDLLAELRDKAWTQFRDLWAGQYEPELSTLASQLTPDLQRRMNHIRAPLAFDFETGQKVLAPALRIKYNINDRLQAVLATFDDEVQTKIQNKWHPLNSSLYIGAKDVLANMIIPLNADRTEMSHSLEGRPPILDHKLAELVCHLPPSVKLAYFPDGSGLESGRSTFKSYAADAVQARFREKWVLREVARPFVTEEIYARPKHGFTAPTRYQVGGAMHALFARLLVREKVEALGILDVDVVERAMGNAFGEDGSAVDFASCVLAASYVSIGEQFGVAKASLD</sequence>
<comment type="caution">
    <text evidence="7">The sequence shown here is derived from an EMBL/GenBank/DDBJ whole genome shotgun (WGS) entry which is preliminary data.</text>
</comment>
<name>A0ABR1SYW0_9PEZI</name>
<dbReference type="InterPro" id="IPR006426">
    <property type="entry name" value="Asn_synth_AEB"/>
</dbReference>
<dbReference type="SUPFAM" id="SSF56235">
    <property type="entry name" value="N-terminal nucleophile aminohydrolases (Ntn hydrolases)"/>
    <property type="match status" value="1"/>
</dbReference>
<organism evidence="7 8">
    <name type="scientific">Apiospora rasikravindrae</name>
    <dbReference type="NCBI Taxonomy" id="990691"/>
    <lineage>
        <taxon>Eukaryota</taxon>
        <taxon>Fungi</taxon>
        <taxon>Dikarya</taxon>
        <taxon>Ascomycota</taxon>
        <taxon>Pezizomycotina</taxon>
        <taxon>Sordariomycetes</taxon>
        <taxon>Xylariomycetidae</taxon>
        <taxon>Amphisphaeriales</taxon>
        <taxon>Apiosporaceae</taxon>
        <taxon>Apiospora</taxon>
    </lineage>
</organism>
<gene>
    <name evidence="7" type="ORF">PG993_007920</name>
</gene>